<gene>
    <name evidence="1" type="ORF">PHISCL_04477</name>
</gene>
<dbReference type="AlphaFoldDB" id="A0A3A2ZKU4"/>
<dbReference type="Proteomes" id="UP000266188">
    <property type="component" value="Unassembled WGS sequence"/>
</dbReference>
<protein>
    <recommendedName>
        <fullName evidence="3">F-box domain-containing protein</fullName>
    </recommendedName>
</protein>
<name>A0A3A2ZKU4_9EURO</name>
<evidence type="ECO:0000313" key="2">
    <source>
        <dbReference type="Proteomes" id="UP000266188"/>
    </source>
</evidence>
<organism evidence="1 2">
    <name type="scientific">Aspergillus sclerotialis</name>
    <dbReference type="NCBI Taxonomy" id="2070753"/>
    <lineage>
        <taxon>Eukaryota</taxon>
        <taxon>Fungi</taxon>
        <taxon>Dikarya</taxon>
        <taxon>Ascomycota</taxon>
        <taxon>Pezizomycotina</taxon>
        <taxon>Eurotiomycetes</taxon>
        <taxon>Eurotiomycetidae</taxon>
        <taxon>Eurotiales</taxon>
        <taxon>Aspergillaceae</taxon>
        <taxon>Aspergillus</taxon>
        <taxon>Aspergillus subgen. Polypaecilum</taxon>
    </lineage>
</organism>
<reference evidence="2" key="1">
    <citation type="submission" date="2017-02" db="EMBL/GenBank/DDBJ databases">
        <authorList>
            <person name="Tafer H."/>
            <person name="Lopandic K."/>
        </authorList>
    </citation>
    <scope>NUCLEOTIDE SEQUENCE [LARGE SCALE GENOMIC DNA]</scope>
    <source>
        <strain evidence="2">CBS 366.77</strain>
    </source>
</reference>
<sequence>MEPDQPMHDPWISAPVEVILAVFCHLPTFSEALNFATTCHRHYRIWIENTALIYTYIAPKSIPCIRHARDLLAAQGGAPVESGLITAWDIRRLIRNWRIVQKSLARFNQDITPGVKSKPSQLCSFPWAKKEVF</sequence>
<evidence type="ECO:0000313" key="1">
    <source>
        <dbReference type="EMBL" id="RJE23170.1"/>
    </source>
</evidence>
<evidence type="ECO:0008006" key="3">
    <source>
        <dbReference type="Google" id="ProtNLM"/>
    </source>
</evidence>
<proteinExistence type="predicted"/>
<dbReference type="EMBL" id="MVGC01000132">
    <property type="protein sequence ID" value="RJE23170.1"/>
    <property type="molecule type" value="Genomic_DNA"/>
</dbReference>
<keyword evidence="2" id="KW-1185">Reference proteome</keyword>
<comment type="caution">
    <text evidence="1">The sequence shown here is derived from an EMBL/GenBank/DDBJ whole genome shotgun (WGS) entry which is preliminary data.</text>
</comment>
<accession>A0A3A2ZKU4</accession>
<dbReference type="OrthoDB" id="5365320at2759"/>